<feature type="region of interest" description="Disordered" evidence="1">
    <location>
        <begin position="14"/>
        <end position="40"/>
    </location>
</feature>
<dbReference type="EMBL" id="CAJVQB010079582">
    <property type="protein sequence ID" value="CAG8845445.1"/>
    <property type="molecule type" value="Genomic_DNA"/>
</dbReference>
<feature type="non-terminal residue" evidence="2">
    <location>
        <position position="40"/>
    </location>
</feature>
<sequence length="40" mass="4504">ENDNSSITIVMQLQQHQLRTPETTTTETTTPVITTKNDDT</sequence>
<reference evidence="2 3" key="1">
    <citation type="submission" date="2021-06" db="EMBL/GenBank/DDBJ databases">
        <authorList>
            <person name="Kallberg Y."/>
            <person name="Tangrot J."/>
            <person name="Rosling A."/>
        </authorList>
    </citation>
    <scope>NUCLEOTIDE SEQUENCE [LARGE SCALE GENOMIC DNA]</scope>
    <source>
        <strain evidence="2 3">120-4 pot B 10/14</strain>
    </source>
</reference>
<comment type="caution">
    <text evidence="2">The sequence shown here is derived from an EMBL/GenBank/DDBJ whole genome shotgun (WGS) entry which is preliminary data.</text>
</comment>
<evidence type="ECO:0000313" key="2">
    <source>
        <dbReference type="EMBL" id="CAG8845445.1"/>
    </source>
</evidence>
<organism evidence="2 3">
    <name type="scientific">Gigaspora margarita</name>
    <dbReference type="NCBI Taxonomy" id="4874"/>
    <lineage>
        <taxon>Eukaryota</taxon>
        <taxon>Fungi</taxon>
        <taxon>Fungi incertae sedis</taxon>
        <taxon>Mucoromycota</taxon>
        <taxon>Glomeromycotina</taxon>
        <taxon>Glomeromycetes</taxon>
        <taxon>Diversisporales</taxon>
        <taxon>Gigasporaceae</taxon>
        <taxon>Gigaspora</taxon>
    </lineage>
</organism>
<gene>
    <name evidence="2" type="ORF">GMARGA_LOCUS37642</name>
</gene>
<feature type="compositionally biased region" description="Low complexity" evidence="1">
    <location>
        <begin position="20"/>
        <end position="40"/>
    </location>
</feature>
<keyword evidence="3" id="KW-1185">Reference proteome</keyword>
<accession>A0ABN7X111</accession>
<feature type="non-terminal residue" evidence="2">
    <location>
        <position position="1"/>
    </location>
</feature>
<evidence type="ECO:0000313" key="3">
    <source>
        <dbReference type="Proteomes" id="UP000789901"/>
    </source>
</evidence>
<dbReference type="Proteomes" id="UP000789901">
    <property type="component" value="Unassembled WGS sequence"/>
</dbReference>
<protein>
    <submittedName>
        <fullName evidence="2">14814_t:CDS:1</fullName>
    </submittedName>
</protein>
<name>A0ABN7X111_GIGMA</name>
<proteinExistence type="predicted"/>
<evidence type="ECO:0000256" key="1">
    <source>
        <dbReference type="SAM" id="MobiDB-lite"/>
    </source>
</evidence>